<keyword evidence="2" id="KW-1185">Reference proteome</keyword>
<protein>
    <submittedName>
        <fullName evidence="1">Uncharacterized protein</fullName>
    </submittedName>
</protein>
<gene>
    <name evidence="1" type="ORF">EYF80_055934</name>
</gene>
<evidence type="ECO:0000313" key="1">
    <source>
        <dbReference type="EMBL" id="TNN33905.1"/>
    </source>
</evidence>
<reference evidence="1 2" key="1">
    <citation type="submission" date="2019-03" db="EMBL/GenBank/DDBJ databases">
        <title>First draft genome of Liparis tanakae, snailfish: a comprehensive survey of snailfish specific genes.</title>
        <authorList>
            <person name="Kim W."/>
            <person name="Song I."/>
            <person name="Jeong J.-H."/>
            <person name="Kim D."/>
            <person name="Kim S."/>
            <person name="Ryu S."/>
            <person name="Song J.Y."/>
            <person name="Lee S.K."/>
        </authorList>
    </citation>
    <scope>NUCLEOTIDE SEQUENCE [LARGE SCALE GENOMIC DNA]</scope>
    <source>
        <tissue evidence="1">Muscle</tissue>
    </source>
</reference>
<sequence length="348" mass="38564">MKHALDAVSRGACRMAVMDFVYLLVRCPLSDFRPWGSKLGYWSARLNTRRGLLSGPVSRGDRAKMHCFRLATAERPHSSLKDTMAFCGHKRGITAGLRQHGGFEDVIHGLDQQHSHAGVLPTPLALSYGQAPFVRFAASSAVGYGHRHVSKARLEALERDGVLADEFVADEVVVQHHEAHHRELGEVDLKLEALVEQRVVPVLVDRFSPLLGTVGRNAVYFHVHVGVYYVSFGTGAFGFGEVLSADDLDVQELWRNTGHRIFSVGTEIGHVLPHDGRTQHSPGKSLAQRLAKTSLKEHSSHCFWLWKDVGKSLNSTDLHKVTRSERSFDSWNFLGATVCCSAESMLIL</sequence>
<organism evidence="1 2">
    <name type="scientific">Liparis tanakae</name>
    <name type="common">Tanaka's snailfish</name>
    <dbReference type="NCBI Taxonomy" id="230148"/>
    <lineage>
        <taxon>Eukaryota</taxon>
        <taxon>Metazoa</taxon>
        <taxon>Chordata</taxon>
        <taxon>Craniata</taxon>
        <taxon>Vertebrata</taxon>
        <taxon>Euteleostomi</taxon>
        <taxon>Actinopterygii</taxon>
        <taxon>Neopterygii</taxon>
        <taxon>Teleostei</taxon>
        <taxon>Neoteleostei</taxon>
        <taxon>Acanthomorphata</taxon>
        <taxon>Eupercaria</taxon>
        <taxon>Perciformes</taxon>
        <taxon>Cottioidei</taxon>
        <taxon>Cottales</taxon>
        <taxon>Liparidae</taxon>
        <taxon>Liparis</taxon>
    </lineage>
</organism>
<dbReference type="Proteomes" id="UP000314294">
    <property type="component" value="Unassembled WGS sequence"/>
</dbReference>
<name>A0A4Z2EYE3_9TELE</name>
<dbReference type="EMBL" id="SRLO01002094">
    <property type="protein sequence ID" value="TNN33905.1"/>
    <property type="molecule type" value="Genomic_DNA"/>
</dbReference>
<proteinExistence type="predicted"/>
<accession>A0A4Z2EYE3</accession>
<comment type="caution">
    <text evidence="1">The sequence shown here is derived from an EMBL/GenBank/DDBJ whole genome shotgun (WGS) entry which is preliminary data.</text>
</comment>
<evidence type="ECO:0000313" key="2">
    <source>
        <dbReference type="Proteomes" id="UP000314294"/>
    </source>
</evidence>
<dbReference type="AlphaFoldDB" id="A0A4Z2EYE3"/>